<name>A0AA48IEL3_9TREE</name>
<dbReference type="GO" id="GO:0140662">
    <property type="term" value="F:ATP-dependent protein folding chaperone"/>
    <property type="evidence" value="ECO:0007669"/>
    <property type="project" value="InterPro"/>
</dbReference>
<sequence length="631" mass="67532">MKHSIQEQHHPTPWTLHLLRLPTSFPFILNPKMSEPVILGINFGQSYASIAVIDKDGQAECIANEDGERQIACAVSYVEDQVYIGNGAKQHLVKNGHNTIMGFRNLLGHTYDEVDHTAILAAPLIPESKTPAYTVDIMIPPPPPASTPASRFASAAPSGTATPVPQEPTPAKKTITVPEITTLFLDSLFASATDFLGSKPTHCVVSAPTWFTPDQTKALEEAAKEAGINVIEVLDEAAAVLVGYHAGMPEERKENGLLGEPEEGNAGEEEARDKKVVVLDMGETSLSISVVAVTDGEYTVLGKGRDDKLGGREFDNHLIKHFAKEFTKKTKIALDLPCSEASSAQDKRAEAKLRLAIEHTKRSLSASAGAATCAVESLKDGYDLSTMINRIRFDGLVLSVYSKVGDKLKSVLAEAGLELSQIDEILLAGASTLFPGLQQHLTYLVPPTVPVTSACDPSEVIAIGCAIQAQHLTHMDSRVNIADVLALAANPLPTSAAPIGIALPGAEGDELAAKIMEVGAPLPARRRVAIPVASAGRVAVEVWEGKDEVKVEKMDPPPKDEDDEDEFSDDEPEEVRTGVLRKKMCLGAVEVEVAEGKQLILEVIVQKNGSVQVAAWEEGNESAADRFEVGI</sequence>
<dbReference type="InterPro" id="IPR043129">
    <property type="entry name" value="ATPase_NBD"/>
</dbReference>
<dbReference type="RefSeq" id="XP_060453779.1">
    <property type="nucleotide sequence ID" value="XM_060596825.1"/>
</dbReference>
<dbReference type="KEGG" id="ccac:CcaHIS019_0112310"/>
<proteinExistence type="predicted"/>
<dbReference type="Pfam" id="PF00012">
    <property type="entry name" value="HSP70"/>
    <property type="match status" value="2"/>
</dbReference>
<evidence type="ECO:0000256" key="1">
    <source>
        <dbReference type="ARBA" id="ARBA00022741"/>
    </source>
</evidence>
<dbReference type="GO" id="GO:0005634">
    <property type="term" value="C:nucleus"/>
    <property type="evidence" value="ECO:0007669"/>
    <property type="project" value="TreeGrafter"/>
</dbReference>
<keyword evidence="5" id="KW-1185">Reference proteome</keyword>
<protein>
    <recommendedName>
        <fullName evidence="6">Actin-like ATPase domain-containing protein</fullName>
    </recommendedName>
</protein>
<dbReference type="Gene3D" id="3.30.420.40">
    <property type="match status" value="2"/>
</dbReference>
<dbReference type="EMBL" id="AP028212">
    <property type="protein sequence ID" value="BEI88513.1"/>
    <property type="molecule type" value="Genomic_DNA"/>
</dbReference>
<dbReference type="PRINTS" id="PR00301">
    <property type="entry name" value="HEATSHOCK70"/>
</dbReference>
<feature type="compositionally biased region" description="Low complexity" evidence="3">
    <location>
        <begin position="147"/>
        <end position="158"/>
    </location>
</feature>
<feature type="compositionally biased region" description="Basic and acidic residues" evidence="3">
    <location>
        <begin position="549"/>
        <end position="559"/>
    </location>
</feature>
<dbReference type="InterPro" id="IPR013126">
    <property type="entry name" value="Hsp_70_fam"/>
</dbReference>
<keyword evidence="1" id="KW-0547">Nucleotide-binding</keyword>
<dbReference type="GO" id="GO:0005524">
    <property type="term" value="F:ATP binding"/>
    <property type="evidence" value="ECO:0007669"/>
    <property type="project" value="UniProtKB-KW"/>
</dbReference>
<dbReference type="Gene3D" id="3.30.30.30">
    <property type="match status" value="1"/>
</dbReference>
<dbReference type="GO" id="GO:0005829">
    <property type="term" value="C:cytosol"/>
    <property type="evidence" value="ECO:0007669"/>
    <property type="project" value="TreeGrafter"/>
</dbReference>
<dbReference type="PANTHER" id="PTHR45639">
    <property type="entry name" value="HSC70CB, ISOFORM G-RELATED"/>
    <property type="match status" value="1"/>
</dbReference>
<dbReference type="PANTHER" id="PTHR45639:SF32">
    <property type="entry name" value="HEAT SHOCK PROTEIN PDR13"/>
    <property type="match status" value="1"/>
</dbReference>
<evidence type="ECO:0000313" key="5">
    <source>
        <dbReference type="Proteomes" id="UP001233271"/>
    </source>
</evidence>
<dbReference type="SUPFAM" id="SSF53067">
    <property type="entry name" value="Actin-like ATPase domain"/>
    <property type="match status" value="2"/>
</dbReference>
<keyword evidence="2" id="KW-0067">ATP-binding</keyword>
<organism evidence="4 5">
    <name type="scientific">Cutaneotrichosporon cavernicola</name>
    <dbReference type="NCBI Taxonomy" id="279322"/>
    <lineage>
        <taxon>Eukaryota</taxon>
        <taxon>Fungi</taxon>
        <taxon>Dikarya</taxon>
        <taxon>Basidiomycota</taxon>
        <taxon>Agaricomycotina</taxon>
        <taxon>Tremellomycetes</taxon>
        <taxon>Trichosporonales</taxon>
        <taxon>Trichosporonaceae</taxon>
        <taxon>Cutaneotrichosporon</taxon>
    </lineage>
</organism>
<feature type="compositionally biased region" description="Acidic residues" evidence="3">
    <location>
        <begin position="560"/>
        <end position="573"/>
    </location>
</feature>
<dbReference type="FunFam" id="3.90.640.10:FF:000021">
    <property type="entry name" value="Heat shock protein 14"/>
    <property type="match status" value="1"/>
</dbReference>
<feature type="region of interest" description="Disordered" evidence="3">
    <location>
        <begin position="252"/>
        <end position="271"/>
    </location>
</feature>
<evidence type="ECO:0000256" key="2">
    <source>
        <dbReference type="ARBA" id="ARBA00022840"/>
    </source>
</evidence>
<dbReference type="GeneID" id="85492384"/>
<evidence type="ECO:0000313" key="4">
    <source>
        <dbReference type="EMBL" id="BEI88513.1"/>
    </source>
</evidence>
<evidence type="ECO:0008006" key="6">
    <source>
        <dbReference type="Google" id="ProtNLM"/>
    </source>
</evidence>
<feature type="region of interest" description="Disordered" evidence="3">
    <location>
        <begin position="549"/>
        <end position="575"/>
    </location>
</feature>
<accession>A0AA48IEL3</accession>
<reference evidence="4" key="1">
    <citation type="journal article" date="2023" name="BMC Genomics">
        <title>Chromosome-level genome assemblies of Cutaneotrichosporon spp. (Trichosporonales, Basidiomycota) reveal imbalanced evolution between nucleotide sequences and chromosome synteny.</title>
        <authorList>
            <person name="Kobayashi Y."/>
            <person name="Kayamori A."/>
            <person name="Aoki K."/>
            <person name="Shiwa Y."/>
            <person name="Matsutani M."/>
            <person name="Fujita N."/>
            <person name="Sugita T."/>
            <person name="Iwasaki W."/>
            <person name="Tanaka N."/>
            <person name="Takashima M."/>
        </authorList>
    </citation>
    <scope>NUCLEOTIDE SEQUENCE</scope>
    <source>
        <strain evidence="4">HIS019</strain>
    </source>
</reference>
<evidence type="ECO:0000256" key="3">
    <source>
        <dbReference type="SAM" id="MobiDB-lite"/>
    </source>
</evidence>
<dbReference type="AlphaFoldDB" id="A0AA48IEL3"/>
<dbReference type="Gene3D" id="3.90.640.10">
    <property type="entry name" value="Actin, Chain A, domain 4"/>
    <property type="match status" value="1"/>
</dbReference>
<feature type="region of interest" description="Disordered" evidence="3">
    <location>
        <begin position="144"/>
        <end position="171"/>
    </location>
</feature>
<gene>
    <name evidence="4" type="primary">SSZ1</name>
    <name evidence="4" type="ORF">CcaverHIS019_0112310</name>
</gene>
<dbReference type="Proteomes" id="UP001233271">
    <property type="component" value="Chromosome 1"/>
</dbReference>